<evidence type="ECO:0000313" key="2">
    <source>
        <dbReference type="EMBL" id="CAD7646798.1"/>
    </source>
</evidence>
<dbReference type="AlphaFoldDB" id="A0A7R9LRY9"/>
<sequence>MPHWTSMKLKKPYNRVLRDNFAFMPKSALDLLDAMLCLDPLKRITAEQALNCDWLKNINNMTPPILPQDQDCHEMWSKQRRRKLQQQNSQQSNGIHN</sequence>
<dbReference type="EMBL" id="CAJPVJ010002514">
    <property type="protein sequence ID" value="CAG2166391.1"/>
    <property type="molecule type" value="Genomic_DNA"/>
</dbReference>
<protein>
    <submittedName>
        <fullName evidence="2">Uncharacterized protein</fullName>
    </submittedName>
</protein>
<dbReference type="Gene3D" id="1.10.510.10">
    <property type="entry name" value="Transferase(Phosphotransferase) domain 1"/>
    <property type="match status" value="1"/>
</dbReference>
<accession>A0A7R9LRY9</accession>
<dbReference type="SUPFAM" id="SSF56112">
    <property type="entry name" value="Protein kinase-like (PK-like)"/>
    <property type="match status" value="1"/>
</dbReference>
<organism evidence="2">
    <name type="scientific">Oppiella nova</name>
    <dbReference type="NCBI Taxonomy" id="334625"/>
    <lineage>
        <taxon>Eukaryota</taxon>
        <taxon>Metazoa</taxon>
        <taxon>Ecdysozoa</taxon>
        <taxon>Arthropoda</taxon>
        <taxon>Chelicerata</taxon>
        <taxon>Arachnida</taxon>
        <taxon>Acari</taxon>
        <taxon>Acariformes</taxon>
        <taxon>Sarcoptiformes</taxon>
        <taxon>Oribatida</taxon>
        <taxon>Brachypylina</taxon>
        <taxon>Oppioidea</taxon>
        <taxon>Oppiidae</taxon>
        <taxon>Oppiella</taxon>
    </lineage>
</organism>
<dbReference type="OrthoDB" id="7446523at2759"/>
<dbReference type="InterPro" id="IPR011009">
    <property type="entry name" value="Kinase-like_dom_sf"/>
</dbReference>
<evidence type="ECO:0000256" key="1">
    <source>
        <dbReference type="SAM" id="MobiDB-lite"/>
    </source>
</evidence>
<feature type="region of interest" description="Disordered" evidence="1">
    <location>
        <begin position="74"/>
        <end position="97"/>
    </location>
</feature>
<proteinExistence type="predicted"/>
<dbReference type="EMBL" id="OC917339">
    <property type="protein sequence ID" value="CAD7646798.1"/>
    <property type="molecule type" value="Genomic_DNA"/>
</dbReference>
<gene>
    <name evidence="2" type="ORF">ONB1V03_LOCUS5915</name>
</gene>
<keyword evidence="3" id="KW-1185">Reference proteome</keyword>
<dbReference type="Proteomes" id="UP000728032">
    <property type="component" value="Unassembled WGS sequence"/>
</dbReference>
<reference evidence="2" key="1">
    <citation type="submission" date="2020-11" db="EMBL/GenBank/DDBJ databases">
        <authorList>
            <person name="Tran Van P."/>
        </authorList>
    </citation>
    <scope>NUCLEOTIDE SEQUENCE</scope>
</reference>
<evidence type="ECO:0000313" key="3">
    <source>
        <dbReference type="Proteomes" id="UP000728032"/>
    </source>
</evidence>
<name>A0A7R9LRY9_9ACAR</name>
<feature type="compositionally biased region" description="Polar residues" evidence="1">
    <location>
        <begin position="85"/>
        <end position="97"/>
    </location>
</feature>